<sequence>MYYPAPAVADPLVSPDYGGWWARGLRLLGRCFWPLLAVHLVGALVAAAVQVPLFLAARRLSVVTDGPTILVATSYIVVGLAVRLAAQAVVTVAGVHAVVARAAGAPVRVGTALGYALRRALPLFAWEFVAGLLIAVSVVLLVLPSLYVGLVVLMLPAVVAFERGSAAVPRCFKLFHASFGTALARTVTLAVLTLVGLLVAQVLGSLVAAMSAFFVTDLDTLETLITVLAPTLTTLFGGVAAACTTPLLVATYADLRARAEGTTTPHLAYALGIHANGF</sequence>
<keyword evidence="1" id="KW-0812">Transmembrane</keyword>
<evidence type="ECO:0000313" key="3">
    <source>
        <dbReference type="Proteomes" id="UP000619260"/>
    </source>
</evidence>
<protein>
    <recommendedName>
        <fullName evidence="4">Glycerophosphoryl diester phosphodiesterase membrane domain-containing protein</fullName>
    </recommendedName>
</protein>
<evidence type="ECO:0000256" key="1">
    <source>
        <dbReference type="SAM" id="Phobius"/>
    </source>
</evidence>
<feature type="transmembrane region" description="Helical" evidence="1">
    <location>
        <begin position="227"/>
        <end position="249"/>
    </location>
</feature>
<dbReference type="AlphaFoldDB" id="A0A8J3YGN3"/>
<comment type="caution">
    <text evidence="2">The sequence shown here is derived from an EMBL/GenBank/DDBJ whole genome shotgun (WGS) entry which is preliminary data.</text>
</comment>
<dbReference type="EMBL" id="BOPF01000002">
    <property type="protein sequence ID" value="GIJ43878.1"/>
    <property type="molecule type" value="Genomic_DNA"/>
</dbReference>
<evidence type="ECO:0008006" key="4">
    <source>
        <dbReference type="Google" id="ProtNLM"/>
    </source>
</evidence>
<keyword evidence="1" id="KW-1133">Transmembrane helix</keyword>
<dbReference type="RefSeq" id="WP_203897410.1">
    <property type="nucleotide sequence ID" value="NZ_BOPF01000002.1"/>
</dbReference>
<reference evidence="2" key="1">
    <citation type="submission" date="2021-01" db="EMBL/GenBank/DDBJ databases">
        <title>Whole genome shotgun sequence of Virgisporangium aliadipatigenens NBRC 105644.</title>
        <authorList>
            <person name="Komaki H."/>
            <person name="Tamura T."/>
        </authorList>
    </citation>
    <scope>NUCLEOTIDE SEQUENCE</scope>
    <source>
        <strain evidence="2">NBRC 105644</strain>
    </source>
</reference>
<keyword evidence="3" id="KW-1185">Reference proteome</keyword>
<keyword evidence="1" id="KW-0472">Membrane</keyword>
<feature type="transmembrane region" description="Helical" evidence="1">
    <location>
        <begin position="75"/>
        <end position="99"/>
    </location>
</feature>
<evidence type="ECO:0000313" key="2">
    <source>
        <dbReference type="EMBL" id="GIJ43878.1"/>
    </source>
</evidence>
<proteinExistence type="predicted"/>
<organism evidence="2 3">
    <name type="scientific">Virgisporangium aliadipatigenens</name>
    <dbReference type="NCBI Taxonomy" id="741659"/>
    <lineage>
        <taxon>Bacteria</taxon>
        <taxon>Bacillati</taxon>
        <taxon>Actinomycetota</taxon>
        <taxon>Actinomycetes</taxon>
        <taxon>Micromonosporales</taxon>
        <taxon>Micromonosporaceae</taxon>
        <taxon>Virgisporangium</taxon>
    </lineage>
</organism>
<name>A0A8J3YGN3_9ACTN</name>
<feature type="transmembrane region" description="Helical" evidence="1">
    <location>
        <begin position="187"/>
        <end position="215"/>
    </location>
</feature>
<gene>
    <name evidence="2" type="ORF">Val02_07640</name>
</gene>
<dbReference type="Proteomes" id="UP000619260">
    <property type="component" value="Unassembled WGS sequence"/>
</dbReference>
<feature type="transmembrane region" description="Helical" evidence="1">
    <location>
        <begin position="32"/>
        <end position="55"/>
    </location>
</feature>
<accession>A0A8J3YGN3</accession>